<dbReference type="RefSeq" id="WP_014735576.1">
    <property type="nucleotide sequence ID" value="NZ_ALLE01000042.1"/>
</dbReference>
<dbReference type="PATRIC" id="fig|1214179.4.peg.541"/>
<accession>A0A075SGS9</accession>
<sequence>MHDKSEKVRRVSQLVVLSSLTIVLRVVFGPFPNIKPLTAIFLVVLSYFSLLESWILMILVMVGSGLLFGFGTVVLWQVLSFAFIQFIWWLAIGPFIKKENIPLWLQSLLAGILVFLYGLTISFLSATQFGTSPIVFWLNGLVFDSLHAASTVLFYPIIDYIFRRFYK</sequence>
<dbReference type="HOGENOM" id="CLU_069956_1_0_9"/>
<evidence type="ECO:0000313" key="3">
    <source>
        <dbReference type="Proteomes" id="UP000028185"/>
    </source>
</evidence>
<keyword evidence="1" id="KW-0472">Membrane</keyword>
<reference evidence="2 3" key="1">
    <citation type="journal article" date="2014" name="Genome Announc.">
        <title>Whole-Genome Sequence of Streptococcus suis Serotype 4 Reference Strain 6407.</title>
        <authorList>
            <person name="Wang K."/>
            <person name="Chen J."/>
            <person name="Yao H."/>
            <person name="Lu C."/>
        </authorList>
    </citation>
    <scope>NUCLEOTIDE SEQUENCE [LARGE SCALE GENOMIC DNA]</scope>
    <source>
        <strain evidence="2">6407</strain>
    </source>
</reference>
<evidence type="ECO:0000256" key="1">
    <source>
        <dbReference type="SAM" id="Phobius"/>
    </source>
</evidence>
<dbReference type="AlphaFoldDB" id="A0A075SGS9"/>
<keyword evidence="1" id="KW-1133">Transmembrane helix</keyword>
<organism evidence="2 3">
    <name type="scientific">Streptococcus suis 6407</name>
    <dbReference type="NCBI Taxonomy" id="1214179"/>
    <lineage>
        <taxon>Bacteria</taxon>
        <taxon>Bacillati</taxon>
        <taxon>Bacillota</taxon>
        <taxon>Bacilli</taxon>
        <taxon>Lactobacillales</taxon>
        <taxon>Streptococcaceae</taxon>
        <taxon>Streptococcus</taxon>
    </lineage>
</organism>
<dbReference type="Proteomes" id="UP000028185">
    <property type="component" value="Chromosome"/>
</dbReference>
<evidence type="ECO:0008006" key="4">
    <source>
        <dbReference type="Google" id="ProtNLM"/>
    </source>
</evidence>
<evidence type="ECO:0000313" key="2">
    <source>
        <dbReference type="EMBL" id="AIG43043.1"/>
    </source>
</evidence>
<dbReference type="EMBL" id="CP008921">
    <property type="protein sequence ID" value="AIG43043.1"/>
    <property type="molecule type" value="Genomic_DNA"/>
</dbReference>
<name>A0A075SGS9_STRSU</name>
<protein>
    <recommendedName>
        <fullName evidence="4">Preprotein translocase subunit YidC</fullName>
    </recommendedName>
</protein>
<feature type="transmembrane region" description="Helical" evidence="1">
    <location>
        <begin position="40"/>
        <end position="62"/>
    </location>
</feature>
<gene>
    <name evidence="2" type="ORF">ID09_02895</name>
</gene>
<proteinExistence type="predicted"/>
<feature type="transmembrane region" description="Helical" evidence="1">
    <location>
        <begin position="136"/>
        <end position="158"/>
    </location>
</feature>
<keyword evidence="1" id="KW-0812">Transmembrane</keyword>
<feature type="transmembrane region" description="Helical" evidence="1">
    <location>
        <begin position="103"/>
        <end position="124"/>
    </location>
</feature>
<feature type="transmembrane region" description="Helical" evidence="1">
    <location>
        <begin position="12"/>
        <end position="28"/>
    </location>
</feature>
<feature type="transmembrane region" description="Helical" evidence="1">
    <location>
        <begin position="68"/>
        <end position="91"/>
    </location>
</feature>